<keyword evidence="2" id="KW-1185">Reference proteome</keyword>
<organism evidence="1 2">
    <name type="scientific">Chryseobacterium wanjuense</name>
    <dbReference type="NCBI Taxonomy" id="356305"/>
    <lineage>
        <taxon>Bacteria</taxon>
        <taxon>Pseudomonadati</taxon>
        <taxon>Bacteroidota</taxon>
        <taxon>Flavobacteriia</taxon>
        <taxon>Flavobacteriales</taxon>
        <taxon>Weeksellaceae</taxon>
        <taxon>Chryseobacterium group</taxon>
        <taxon>Chryseobacterium</taxon>
    </lineage>
</organism>
<name>A0A1I0QE37_9FLAO</name>
<sequence>MIQVCSFRSRNELIPTIAISDVKSVKATLGWLSQFLKNNLPKMKYTPILILFILLTGTAYSQRPRSLANPEDKKYFLDQLEKIVSNKLSFLKGKVNRNAESFMHHKDTFYLHIPTLPESEEAMLKELEGRGSTFAFLFWNDLLKEFPEFKVFSLSAPCDRGKTVTVDYNYNKDGTLSIFSKLQKRWITLQCSSDK</sequence>
<dbReference type="EMBL" id="FOIU01000001">
    <property type="protein sequence ID" value="SEW25146.1"/>
    <property type="molecule type" value="Genomic_DNA"/>
</dbReference>
<evidence type="ECO:0000313" key="1">
    <source>
        <dbReference type="EMBL" id="SEW25146.1"/>
    </source>
</evidence>
<reference evidence="2" key="1">
    <citation type="submission" date="2016-10" db="EMBL/GenBank/DDBJ databases">
        <authorList>
            <person name="Varghese N."/>
            <person name="Submissions S."/>
        </authorList>
    </citation>
    <scope>NUCLEOTIDE SEQUENCE [LARGE SCALE GENOMIC DNA]</scope>
    <source>
        <strain evidence="2">DSM 17724</strain>
    </source>
</reference>
<accession>A0A1I0QE37</accession>
<dbReference type="Proteomes" id="UP000199469">
    <property type="component" value="Unassembled WGS sequence"/>
</dbReference>
<dbReference type="STRING" id="356305.SAMN05421841_1837"/>
<dbReference type="AlphaFoldDB" id="A0A1I0QE37"/>
<gene>
    <name evidence="1" type="ORF">SAMN05421841_1837</name>
</gene>
<evidence type="ECO:0000313" key="2">
    <source>
        <dbReference type="Proteomes" id="UP000199469"/>
    </source>
</evidence>
<proteinExistence type="predicted"/>
<protein>
    <submittedName>
        <fullName evidence="1">Uncharacterized protein</fullName>
    </submittedName>
</protein>